<reference evidence="3 4" key="1">
    <citation type="submission" date="2022-05" db="EMBL/GenBank/DDBJ databases">
        <authorList>
            <consortium name="Genoscope - CEA"/>
            <person name="William W."/>
        </authorList>
    </citation>
    <scope>NUCLEOTIDE SEQUENCE [LARGE SCALE GENOMIC DNA]</scope>
</reference>
<comment type="caution">
    <text evidence="3">The sequence shown here is derived from an EMBL/GenBank/DDBJ whole genome shotgun (WGS) entry which is preliminary data.</text>
</comment>
<evidence type="ECO:0000313" key="3">
    <source>
        <dbReference type="EMBL" id="CAH3032544.1"/>
    </source>
</evidence>
<sequence length="110" mass="12009">MKLYSIILIGAAFLVLAFPAGKSQHFEDAQHVEEDMAAQPPYIYRPYRRQAKNTRIFNLGIGDKDNGVNVGVDKDKGVDVGVTVGGKKIVGSKNTSQARPEQAHSIVKVK</sequence>
<keyword evidence="4" id="KW-1185">Reference proteome</keyword>
<proteinExistence type="predicted"/>
<feature type="chain" id="PRO_5045790154" evidence="2">
    <location>
        <begin position="24"/>
        <end position="110"/>
    </location>
</feature>
<dbReference type="EMBL" id="CALNXK010000001">
    <property type="protein sequence ID" value="CAH3032544.1"/>
    <property type="molecule type" value="Genomic_DNA"/>
</dbReference>
<keyword evidence="2" id="KW-0732">Signal</keyword>
<evidence type="ECO:0000256" key="2">
    <source>
        <dbReference type="SAM" id="SignalP"/>
    </source>
</evidence>
<feature type="signal peptide" evidence="2">
    <location>
        <begin position="1"/>
        <end position="23"/>
    </location>
</feature>
<accession>A0ABN8MRF9</accession>
<evidence type="ECO:0000313" key="4">
    <source>
        <dbReference type="Proteomes" id="UP001159405"/>
    </source>
</evidence>
<organism evidence="3 4">
    <name type="scientific">Porites lobata</name>
    <dbReference type="NCBI Taxonomy" id="104759"/>
    <lineage>
        <taxon>Eukaryota</taxon>
        <taxon>Metazoa</taxon>
        <taxon>Cnidaria</taxon>
        <taxon>Anthozoa</taxon>
        <taxon>Hexacorallia</taxon>
        <taxon>Scleractinia</taxon>
        <taxon>Fungiina</taxon>
        <taxon>Poritidae</taxon>
        <taxon>Porites</taxon>
    </lineage>
</organism>
<name>A0ABN8MRF9_9CNID</name>
<dbReference type="Proteomes" id="UP001159405">
    <property type="component" value="Unassembled WGS sequence"/>
</dbReference>
<protein>
    <submittedName>
        <fullName evidence="3">Uncharacterized protein</fullName>
    </submittedName>
</protein>
<gene>
    <name evidence="3" type="ORF">PLOB_00000613</name>
</gene>
<feature type="region of interest" description="Disordered" evidence="1">
    <location>
        <begin position="91"/>
        <end position="110"/>
    </location>
</feature>
<evidence type="ECO:0000256" key="1">
    <source>
        <dbReference type="SAM" id="MobiDB-lite"/>
    </source>
</evidence>